<gene>
    <name evidence="1" type="ORF">PFISCL1PPCAC_15417</name>
</gene>
<evidence type="ECO:0000313" key="2">
    <source>
        <dbReference type="Proteomes" id="UP001432322"/>
    </source>
</evidence>
<keyword evidence="2" id="KW-1185">Reference proteome</keyword>
<dbReference type="Proteomes" id="UP001432322">
    <property type="component" value="Unassembled WGS sequence"/>
</dbReference>
<proteinExistence type="predicted"/>
<organism evidence="1 2">
    <name type="scientific">Pristionchus fissidentatus</name>
    <dbReference type="NCBI Taxonomy" id="1538716"/>
    <lineage>
        <taxon>Eukaryota</taxon>
        <taxon>Metazoa</taxon>
        <taxon>Ecdysozoa</taxon>
        <taxon>Nematoda</taxon>
        <taxon>Chromadorea</taxon>
        <taxon>Rhabditida</taxon>
        <taxon>Rhabditina</taxon>
        <taxon>Diplogasteromorpha</taxon>
        <taxon>Diplogasteroidea</taxon>
        <taxon>Neodiplogasteridae</taxon>
        <taxon>Pristionchus</taxon>
    </lineage>
</organism>
<name>A0AAV5W1D0_9BILA</name>
<sequence>SPTQFIPDTKINEGEVDTMKLPILQPPPEGLFRPLGPSLMPIPLPMQPYIQPSYPSPSSFPRYPSGPSNGYPLAPNYQSSFYPPYSVHQLPPRSSDFGCSSPSQSSCCGGQLFSPSGSICSPIMYKPCCDPCSDPCSSCSSSCSPCSSSCSSPCGSTQSQPIYYKPCPTSSSSCCNPCCRRRRKLSRVKRIAMMCAWRSRR</sequence>
<reference evidence="1" key="1">
    <citation type="submission" date="2023-10" db="EMBL/GenBank/DDBJ databases">
        <title>Genome assembly of Pristionchus species.</title>
        <authorList>
            <person name="Yoshida K."/>
            <person name="Sommer R.J."/>
        </authorList>
    </citation>
    <scope>NUCLEOTIDE SEQUENCE</scope>
    <source>
        <strain evidence="1">RS5133</strain>
    </source>
</reference>
<dbReference type="EMBL" id="BTSY01000004">
    <property type="protein sequence ID" value="GMT24120.1"/>
    <property type="molecule type" value="Genomic_DNA"/>
</dbReference>
<feature type="non-terminal residue" evidence="1">
    <location>
        <position position="1"/>
    </location>
</feature>
<dbReference type="AlphaFoldDB" id="A0AAV5W1D0"/>
<accession>A0AAV5W1D0</accession>
<evidence type="ECO:0000313" key="1">
    <source>
        <dbReference type="EMBL" id="GMT24120.1"/>
    </source>
</evidence>
<protein>
    <submittedName>
        <fullName evidence="1">Uncharacterized protein</fullName>
    </submittedName>
</protein>
<comment type="caution">
    <text evidence="1">The sequence shown here is derived from an EMBL/GenBank/DDBJ whole genome shotgun (WGS) entry which is preliminary data.</text>
</comment>